<dbReference type="AlphaFoldDB" id="A0A926P266"/>
<dbReference type="RefSeq" id="WP_190292885.1">
    <property type="nucleotide sequence ID" value="NZ_JABFCZ010000020.1"/>
</dbReference>
<dbReference type="Proteomes" id="UP000598467">
    <property type="component" value="Unassembled WGS sequence"/>
</dbReference>
<protein>
    <submittedName>
        <fullName evidence="2">Uncharacterized protein</fullName>
    </submittedName>
</protein>
<dbReference type="EMBL" id="JABFCZ010000020">
    <property type="protein sequence ID" value="MBD1548148.1"/>
    <property type="molecule type" value="Genomic_DNA"/>
</dbReference>
<name>A0A926P266_9HYPH</name>
<gene>
    <name evidence="2" type="ORF">HK439_17925</name>
</gene>
<evidence type="ECO:0000256" key="1">
    <source>
        <dbReference type="SAM" id="Phobius"/>
    </source>
</evidence>
<feature type="transmembrane region" description="Helical" evidence="1">
    <location>
        <begin position="16"/>
        <end position="37"/>
    </location>
</feature>
<keyword evidence="1" id="KW-1133">Transmembrane helix</keyword>
<keyword evidence="1" id="KW-0812">Transmembrane</keyword>
<comment type="caution">
    <text evidence="2">The sequence shown here is derived from an EMBL/GenBank/DDBJ whole genome shotgun (WGS) entry which is preliminary data.</text>
</comment>
<organism evidence="2 3">
    <name type="scientific">Roseibium aggregatum</name>
    <dbReference type="NCBI Taxonomy" id="187304"/>
    <lineage>
        <taxon>Bacteria</taxon>
        <taxon>Pseudomonadati</taxon>
        <taxon>Pseudomonadota</taxon>
        <taxon>Alphaproteobacteria</taxon>
        <taxon>Hyphomicrobiales</taxon>
        <taxon>Stappiaceae</taxon>
        <taxon>Roseibium</taxon>
    </lineage>
</organism>
<reference evidence="2" key="1">
    <citation type="submission" date="2020-05" db="EMBL/GenBank/DDBJ databases">
        <title>Identification of trans-AT polyketide cluster in two marine bacteria, producers of a novel glutaramide-containing polyketide sesbanimide D and analogs.</title>
        <authorList>
            <person name="Kacar D."/>
            <person name="Rodriguez P."/>
            <person name="Canedo L."/>
            <person name="Gonzalez E."/>
            <person name="Galan B."/>
            <person name="De La Calle F."/>
            <person name="Garcia J.L."/>
        </authorList>
    </citation>
    <scope>NUCLEOTIDE SEQUENCE</scope>
    <source>
        <strain evidence="2">PHM038</strain>
    </source>
</reference>
<proteinExistence type="predicted"/>
<sequence length="240" mass="26491">MTLLVLPASSGVSPRYFTYLTASMAALALIYVAYLGARWTGYWNADMEWADEPGRRTVFVGDRAFEVPVNMIRAPSQRLGLNRTGERLSTLHLGVMWPSMSGFDKDNADQFASFGKGSNVVLLDIGRNARGETMRDRLEPVYKRLARGVEGPGPAGLRILTLSSPIGARDQIVYEPGSETGFIARCRQALSDPVAICTAQKALPGSLLLTYRFEEPHLANWGRLERRAVELVRTLESGKK</sequence>
<evidence type="ECO:0000313" key="3">
    <source>
        <dbReference type="Proteomes" id="UP000598467"/>
    </source>
</evidence>
<keyword evidence="1" id="KW-0472">Membrane</keyword>
<evidence type="ECO:0000313" key="2">
    <source>
        <dbReference type="EMBL" id="MBD1548148.1"/>
    </source>
</evidence>
<accession>A0A926P266</accession>